<evidence type="ECO:0000259" key="8">
    <source>
        <dbReference type="Pfam" id="PF00275"/>
    </source>
</evidence>
<feature type="binding site" evidence="7">
    <location>
        <position position="94"/>
    </location>
    <ligand>
        <name>phosphoenolpyruvate</name>
        <dbReference type="ChEBI" id="CHEBI:58702"/>
    </ligand>
</feature>
<feature type="binding site" evidence="7">
    <location>
        <position position="171"/>
    </location>
    <ligand>
        <name>phosphoenolpyruvate</name>
        <dbReference type="ChEBI" id="CHEBI:58702"/>
    </ligand>
</feature>
<accession>A0A2K9AQ83</accession>
<feature type="binding site" evidence="7">
    <location>
        <position position="170"/>
    </location>
    <ligand>
        <name>3-phosphoshikimate</name>
        <dbReference type="ChEBI" id="CHEBI:145989"/>
    </ligand>
</feature>
<keyword evidence="5 7" id="KW-0057">Aromatic amino acid biosynthesis</keyword>
<dbReference type="GO" id="GO:0008652">
    <property type="term" value="P:amino acid biosynthetic process"/>
    <property type="evidence" value="ECO:0007669"/>
    <property type="project" value="UniProtKB-KW"/>
</dbReference>
<dbReference type="Proteomes" id="UP000232693">
    <property type="component" value="Chromosome"/>
</dbReference>
<sequence length="434" mass="47285">MTDRIVTSSNVKPFEVTLPGSKYLANRYIVLAAISHGTTQLTNVPANDDIKAALQAISTLGAEVQWIDESSVNIKSIENFELSNDLIIDCHDSGTLARFITALTGLFYSPSGYSITITGSAQMRSRPMKESVESLESLGVNVTSDNGYLPIKLSGPIAGGSCELDASRSSQFLSGLLIACLRAEKDTLIHLNSDLVSESYVELTLRAIELFGGEIKRINCREFFIPGQQSLAAQEIQVAGDVVSSSYFMGAALLAETSCTIKHYHFDSPQGESKFPQVLEKMGAKVYLKHDDLTVEYDKPLQGVEVDMGNMPDVVPTLAALACFAEGETRITNIGHLAFKESNRIVDLCEQLRKLGADCEYDESSITIRGTNELNAGRASSCHDHRLAMSLALMGIKLPGLVIEHSEAVAKSFPDYWQYLEQIGMVIEPNLISN</sequence>
<feature type="binding site" evidence="7">
    <location>
        <position position="344"/>
    </location>
    <ligand>
        <name>phosphoenolpyruvate</name>
        <dbReference type="ChEBI" id="CHEBI:58702"/>
    </ligand>
</feature>
<keyword evidence="7" id="KW-0963">Cytoplasm</keyword>
<feature type="binding site" evidence="7">
    <location>
        <position position="22"/>
    </location>
    <ligand>
        <name>phosphoenolpyruvate</name>
        <dbReference type="ChEBI" id="CHEBI:58702"/>
    </ligand>
</feature>
<dbReference type="PANTHER" id="PTHR21090:SF5">
    <property type="entry name" value="PENTAFUNCTIONAL AROM POLYPEPTIDE"/>
    <property type="match status" value="1"/>
</dbReference>
<comment type="pathway">
    <text evidence="1 7">Metabolic intermediate biosynthesis; chorismate biosynthesis; chorismate from D-erythrose 4-phosphate and phosphoenolpyruvate: step 6/7.</text>
</comment>
<dbReference type="EMBL" id="CP025120">
    <property type="protein sequence ID" value="AUD78583.1"/>
    <property type="molecule type" value="Genomic_DNA"/>
</dbReference>
<proteinExistence type="inferred from homology"/>
<dbReference type="GO" id="GO:0003866">
    <property type="term" value="F:3-phosphoshikimate 1-carboxyvinyltransferase activity"/>
    <property type="evidence" value="ECO:0007669"/>
    <property type="project" value="UniProtKB-UniRule"/>
</dbReference>
<dbReference type="UniPathway" id="UPA00053">
    <property type="reaction ID" value="UER00089"/>
</dbReference>
<dbReference type="InterPro" id="IPR001986">
    <property type="entry name" value="Enolpyruvate_Tfrase_dom"/>
</dbReference>
<evidence type="ECO:0000313" key="9">
    <source>
        <dbReference type="EMBL" id="AUD78583.1"/>
    </source>
</evidence>
<dbReference type="PANTHER" id="PTHR21090">
    <property type="entry name" value="AROM/DEHYDROQUINATE SYNTHASE"/>
    <property type="match status" value="1"/>
</dbReference>
<feature type="binding site" evidence="7">
    <location>
        <position position="411"/>
    </location>
    <ligand>
        <name>phosphoenolpyruvate</name>
        <dbReference type="ChEBI" id="CHEBI:58702"/>
    </ligand>
</feature>
<dbReference type="GO" id="GO:0009073">
    <property type="term" value="P:aromatic amino acid family biosynthetic process"/>
    <property type="evidence" value="ECO:0007669"/>
    <property type="project" value="UniProtKB-KW"/>
</dbReference>
<comment type="similarity">
    <text evidence="2 7">Belongs to the EPSP synthase family.</text>
</comment>
<dbReference type="KEGG" id="kpd:CW740_04660"/>
<dbReference type="Pfam" id="PF00275">
    <property type="entry name" value="EPSP_synthase"/>
    <property type="match status" value="1"/>
</dbReference>
<reference evidence="9 10" key="1">
    <citation type="submission" date="2017-12" db="EMBL/GenBank/DDBJ databases">
        <title>Kangiella profundi FT102 completed genome.</title>
        <authorList>
            <person name="Xu J."/>
            <person name="Wang J."/>
            <person name="Lu Y."/>
        </authorList>
    </citation>
    <scope>NUCLEOTIDE SEQUENCE [LARGE SCALE GENOMIC DNA]</scope>
    <source>
        <strain evidence="9 10">FT102</strain>
    </source>
</reference>
<dbReference type="Gene3D" id="3.65.10.10">
    <property type="entry name" value="Enolpyruvate transferase domain"/>
    <property type="match status" value="2"/>
</dbReference>
<dbReference type="EC" id="2.5.1.19" evidence="7"/>
<keyword evidence="4 7" id="KW-0808">Transferase</keyword>
<comment type="subunit">
    <text evidence="7">Monomer.</text>
</comment>
<protein>
    <recommendedName>
        <fullName evidence="7">3-phosphoshikimate 1-carboxyvinyltransferase</fullName>
        <ecNumber evidence="7">2.5.1.19</ecNumber>
    </recommendedName>
    <alternativeName>
        <fullName evidence="7">5-enolpyruvylshikimate-3-phosphate synthase</fullName>
        <shortName evidence="7">EPSP synthase</shortName>
        <shortName evidence="7">EPSPS</shortName>
    </alternativeName>
</protein>
<dbReference type="SUPFAM" id="SSF55205">
    <property type="entry name" value="EPT/RTPC-like"/>
    <property type="match status" value="1"/>
</dbReference>
<dbReference type="GO" id="GO:0005737">
    <property type="term" value="C:cytoplasm"/>
    <property type="evidence" value="ECO:0007669"/>
    <property type="project" value="UniProtKB-SubCell"/>
</dbReference>
<evidence type="ECO:0000256" key="6">
    <source>
        <dbReference type="ARBA" id="ARBA00044633"/>
    </source>
</evidence>
<evidence type="ECO:0000313" key="10">
    <source>
        <dbReference type="Proteomes" id="UP000232693"/>
    </source>
</evidence>
<gene>
    <name evidence="7 9" type="primary">aroA</name>
    <name evidence="9" type="ORF">CW740_04660</name>
</gene>
<feature type="binding site" evidence="7">
    <location>
        <position position="340"/>
    </location>
    <ligand>
        <name>3-phosphoshikimate</name>
        <dbReference type="ChEBI" id="CHEBI:145989"/>
    </ligand>
</feature>
<dbReference type="PIRSF" id="PIRSF000505">
    <property type="entry name" value="EPSPS"/>
    <property type="match status" value="1"/>
</dbReference>
<keyword evidence="10" id="KW-1185">Reference proteome</keyword>
<comment type="catalytic activity">
    <reaction evidence="6">
        <text>3-phosphoshikimate + phosphoenolpyruvate = 5-O-(1-carboxyvinyl)-3-phosphoshikimate + phosphate</text>
        <dbReference type="Rhea" id="RHEA:21256"/>
        <dbReference type="ChEBI" id="CHEBI:43474"/>
        <dbReference type="ChEBI" id="CHEBI:57701"/>
        <dbReference type="ChEBI" id="CHEBI:58702"/>
        <dbReference type="ChEBI" id="CHEBI:145989"/>
        <dbReference type="EC" id="2.5.1.19"/>
    </reaction>
    <physiologicalReaction direction="left-to-right" evidence="6">
        <dbReference type="Rhea" id="RHEA:21257"/>
    </physiologicalReaction>
</comment>
<dbReference type="AlphaFoldDB" id="A0A2K9AQ83"/>
<dbReference type="NCBIfam" id="TIGR01356">
    <property type="entry name" value="aroA"/>
    <property type="match status" value="1"/>
</dbReference>
<evidence type="ECO:0000256" key="1">
    <source>
        <dbReference type="ARBA" id="ARBA00004811"/>
    </source>
</evidence>
<comment type="function">
    <text evidence="7">Catalyzes the transfer of the enolpyruvyl moiety of phosphoenolpyruvate (PEP) to the 5-hydroxyl of shikimate-3-phosphate (S3P) to produce enolpyruvyl shikimate-3-phosphate and inorganic phosphate.</text>
</comment>
<feature type="binding site" evidence="7">
    <location>
        <position position="126"/>
    </location>
    <ligand>
        <name>phosphoenolpyruvate</name>
        <dbReference type="ChEBI" id="CHEBI:58702"/>
    </ligand>
</feature>
<dbReference type="OrthoDB" id="9809920at2"/>
<dbReference type="InterPro" id="IPR036968">
    <property type="entry name" value="Enolpyruvate_Tfrase_sf"/>
</dbReference>
<feature type="binding site" evidence="7">
    <location>
        <position position="169"/>
    </location>
    <ligand>
        <name>3-phosphoshikimate</name>
        <dbReference type="ChEBI" id="CHEBI:145989"/>
    </ligand>
</feature>
<dbReference type="InterPro" id="IPR006264">
    <property type="entry name" value="EPSP_synthase"/>
</dbReference>
<evidence type="ECO:0000256" key="3">
    <source>
        <dbReference type="ARBA" id="ARBA00022605"/>
    </source>
</evidence>
<feature type="active site" description="Proton acceptor" evidence="7">
    <location>
        <position position="313"/>
    </location>
</feature>
<dbReference type="InterPro" id="IPR013792">
    <property type="entry name" value="RNA3'P_cycl/enolpyr_Trfase_a/b"/>
</dbReference>
<comment type="caution">
    <text evidence="7">Lacks conserved residue(s) required for the propagation of feature annotation.</text>
</comment>
<dbReference type="CDD" id="cd01556">
    <property type="entry name" value="EPSP_synthase"/>
    <property type="match status" value="1"/>
</dbReference>
<evidence type="ECO:0000256" key="2">
    <source>
        <dbReference type="ARBA" id="ARBA00009948"/>
    </source>
</evidence>
<feature type="binding site" evidence="7">
    <location>
        <position position="386"/>
    </location>
    <ligand>
        <name>phosphoenolpyruvate</name>
        <dbReference type="ChEBI" id="CHEBI:58702"/>
    </ligand>
</feature>
<dbReference type="HAMAP" id="MF_00210">
    <property type="entry name" value="EPSP_synth"/>
    <property type="match status" value="1"/>
</dbReference>
<feature type="binding site" evidence="7">
    <location>
        <position position="197"/>
    </location>
    <ligand>
        <name>3-phosphoshikimate</name>
        <dbReference type="ChEBI" id="CHEBI:145989"/>
    </ligand>
</feature>
<evidence type="ECO:0000256" key="7">
    <source>
        <dbReference type="HAMAP-Rule" id="MF_00210"/>
    </source>
</evidence>
<feature type="binding site" evidence="7">
    <location>
        <position position="313"/>
    </location>
    <ligand>
        <name>3-phosphoshikimate</name>
        <dbReference type="ChEBI" id="CHEBI:145989"/>
    </ligand>
</feature>
<dbReference type="GO" id="GO:0009423">
    <property type="term" value="P:chorismate biosynthetic process"/>
    <property type="evidence" value="ECO:0007669"/>
    <property type="project" value="UniProtKB-UniRule"/>
</dbReference>
<keyword evidence="3 7" id="KW-0028">Amino-acid biosynthesis</keyword>
<feature type="binding site" evidence="7">
    <location>
        <position position="27"/>
    </location>
    <ligand>
        <name>3-phosphoshikimate</name>
        <dbReference type="ChEBI" id="CHEBI:145989"/>
    </ligand>
</feature>
<feature type="domain" description="Enolpyruvate transferase" evidence="8">
    <location>
        <begin position="15"/>
        <end position="419"/>
    </location>
</feature>
<feature type="binding site" evidence="7">
    <location>
        <position position="22"/>
    </location>
    <ligand>
        <name>3-phosphoshikimate</name>
        <dbReference type="ChEBI" id="CHEBI:145989"/>
    </ligand>
</feature>
<name>A0A2K9AQ83_9GAMM</name>
<dbReference type="RefSeq" id="WP_106646448.1">
    <property type="nucleotide sequence ID" value="NZ_BMGO01000002.1"/>
</dbReference>
<evidence type="ECO:0000256" key="4">
    <source>
        <dbReference type="ARBA" id="ARBA00022679"/>
    </source>
</evidence>
<evidence type="ECO:0000256" key="5">
    <source>
        <dbReference type="ARBA" id="ARBA00023141"/>
    </source>
</evidence>
<organism evidence="9 10">
    <name type="scientific">Kangiella profundi</name>
    <dbReference type="NCBI Taxonomy" id="1561924"/>
    <lineage>
        <taxon>Bacteria</taxon>
        <taxon>Pseudomonadati</taxon>
        <taxon>Pseudomonadota</taxon>
        <taxon>Gammaproteobacteria</taxon>
        <taxon>Kangiellales</taxon>
        <taxon>Kangiellaceae</taxon>
        <taxon>Kangiella</taxon>
    </lineage>
</organism>
<comment type="subcellular location">
    <subcellularLocation>
        <location evidence="7">Cytoplasm</location>
    </subcellularLocation>
</comment>
<feature type="binding site" evidence="7">
    <location>
        <position position="171"/>
    </location>
    <ligand>
        <name>3-phosphoshikimate</name>
        <dbReference type="ChEBI" id="CHEBI:145989"/>
    </ligand>
</feature>